<dbReference type="InterPro" id="IPR036388">
    <property type="entry name" value="WH-like_DNA-bd_sf"/>
</dbReference>
<dbReference type="PANTHER" id="PTHR24567:SF26">
    <property type="entry name" value="REGULATORY PROTEIN YEIL"/>
    <property type="match status" value="1"/>
</dbReference>
<comment type="caution">
    <text evidence="5">The sequence shown here is derived from an EMBL/GenBank/DDBJ whole genome shotgun (WGS) entry which is preliminary data.</text>
</comment>
<dbReference type="Proteomes" id="UP000231919">
    <property type="component" value="Unassembled WGS sequence"/>
</dbReference>
<sequence>MHDPNLLELLFQFGLKKFGSDSSGGGMKLTDEIARAVELSIFFPLKKESYWPLLEKGQIVKFSEGQMIQQSAPNETRYAALVLSGIFRMYLFSPSGRQTTVRYAKQGEMMGIVGALAVGTKFGEPEETFVQALSDSEVLAVSFDDLKYFGKKSPELAWAFAEECAKRVYAALREVYGIAFTGVRQRLARHLLLNAVSSETPPYLSVKLSQQELADSIGTVREVIVRELRSLKKEGLVESSKKGIAILNPSALLAFSEESN</sequence>
<keyword evidence="3" id="KW-0804">Transcription</keyword>
<dbReference type="PROSITE" id="PS51063">
    <property type="entry name" value="HTH_CRP_2"/>
    <property type="match status" value="1"/>
</dbReference>
<dbReference type="SUPFAM" id="SSF51206">
    <property type="entry name" value="cAMP-binding domain-like"/>
    <property type="match status" value="1"/>
</dbReference>
<keyword evidence="1" id="KW-0805">Transcription regulation</keyword>
<evidence type="ECO:0000313" key="5">
    <source>
        <dbReference type="EMBL" id="PJZ28016.1"/>
    </source>
</evidence>
<dbReference type="InterPro" id="IPR018490">
    <property type="entry name" value="cNMP-bd_dom_sf"/>
</dbReference>
<keyword evidence="6" id="KW-1185">Reference proteome</keyword>
<proteinExistence type="predicted"/>
<dbReference type="Gene3D" id="2.60.120.10">
    <property type="entry name" value="Jelly Rolls"/>
    <property type="match status" value="1"/>
</dbReference>
<keyword evidence="2" id="KW-0238">DNA-binding</keyword>
<dbReference type="InterPro" id="IPR012318">
    <property type="entry name" value="HTH_CRP"/>
</dbReference>
<evidence type="ECO:0000256" key="2">
    <source>
        <dbReference type="ARBA" id="ARBA00023125"/>
    </source>
</evidence>
<dbReference type="Gene3D" id="1.10.10.10">
    <property type="entry name" value="Winged helix-like DNA-binding domain superfamily/Winged helix DNA-binding domain"/>
    <property type="match status" value="1"/>
</dbReference>
<dbReference type="Pfam" id="PF13545">
    <property type="entry name" value="HTH_Crp_2"/>
    <property type="match status" value="1"/>
</dbReference>
<dbReference type="PRINTS" id="PR00034">
    <property type="entry name" value="HTHCRP"/>
</dbReference>
<evidence type="ECO:0000256" key="1">
    <source>
        <dbReference type="ARBA" id="ARBA00023015"/>
    </source>
</evidence>
<dbReference type="InterPro" id="IPR014710">
    <property type="entry name" value="RmlC-like_jellyroll"/>
</dbReference>
<dbReference type="InterPro" id="IPR000595">
    <property type="entry name" value="cNMP-bd_dom"/>
</dbReference>
<dbReference type="InterPro" id="IPR050397">
    <property type="entry name" value="Env_Response_Regulators"/>
</dbReference>
<dbReference type="EMBL" id="NPDP01000052">
    <property type="protein sequence ID" value="PJZ28016.1"/>
    <property type="molecule type" value="Genomic_DNA"/>
</dbReference>
<dbReference type="CDD" id="cd00038">
    <property type="entry name" value="CAP_ED"/>
    <property type="match status" value="1"/>
</dbReference>
<organism evidence="5 6">
    <name type="scientific">Leptospira kmetyi</name>
    <dbReference type="NCBI Taxonomy" id="408139"/>
    <lineage>
        <taxon>Bacteria</taxon>
        <taxon>Pseudomonadati</taxon>
        <taxon>Spirochaetota</taxon>
        <taxon>Spirochaetia</taxon>
        <taxon>Leptospirales</taxon>
        <taxon>Leptospiraceae</taxon>
        <taxon>Leptospira</taxon>
    </lineage>
</organism>
<dbReference type="SUPFAM" id="SSF46785">
    <property type="entry name" value="Winged helix' DNA-binding domain"/>
    <property type="match status" value="1"/>
</dbReference>
<name>A0ABX4N400_9LEPT</name>
<protein>
    <submittedName>
        <fullName evidence="5">Crp/Fnr family transcriptional regulator</fullName>
    </submittedName>
</protein>
<dbReference type="SMART" id="SM00419">
    <property type="entry name" value="HTH_CRP"/>
    <property type="match status" value="1"/>
</dbReference>
<reference evidence="5 6" key="1">
    <citation type="submission" date="2017-07" db="EMBL/GenBank/DDBJ databases">
        <title>Leptospira spp. isolated from tropical soils.</title>
        <authorList>
            <person name="Thibeaux R."/>
            <person name="Iraola G."/>
            <person name="Ferres I."/>
            <person name="Bierque E."/>
            <person name="Girault D."/>
            <person name="Soupe-Gilbert M.-E."/>
            <person name="Picardeau M."/>
            <person name="Goarant C."/>
        </authorList>
    </citation>
    <scope>NUCLEOTIDE SEQUENCE [LARGE SCALE GENOMIC DNA]</scope>
    <source>
        <strain evidence="5 6">JW2-C-B1</strain>
    </source>
</reference>
<gene>
    <name evidence="5" type="ORF">CH378_20095</name>
</gene>
<evidence type="ECO:0000313" key="6">
    <source>
        <dbReference type="Proteomes" id="UP000231919"/>
    </source>
</evidence>
<evidence type="ECO:0000256" key="3">
    <source>
        <dbReference type="ARBA" id="ARBA00023163"/>
    </source>
</evidence>
<dbReference type="PANTHER" id="PTHR24567">
    <property type="entry name" value="CRP FAMILY TRANSCRIPTIONAL REGULATORY PROTEIN"/>
    <property type="match status" value="1"/>
</dbReference>
<evidence type="ECO:0000259" key="4">
    <source>
        <dbReference type="PROSITE" id="PS51063"/>
    </source>
</evidence>
<accession>A0ABX4N400</accession>
<dbReference type="CDD" id="cd00092">
    <property type="entry name" value="HTH_CRP"/>
    <property type="match status" value="1"/>
</dbReference>
<dbReference type="InterPro" id="IPR036390">
    <property type="entry name" value="WH_DNA-bd_sf"/>
</dbReference>
<feature type="domain" description="HTH crp-type" evidence="4">
    <location>
        <begin position="181"/>
        <end position="250"/>
    </location>
</feature>
<dbReference type="Pfam" id="PF00027">
    <property type="entry name" value="cNMP_binding"/>
    <property type="match status" value="1"/>
</dbReference>